<reference evidence="4" key="1">
    <citation type="submission" date="2016-06" db="UniProtKB">
        <authorList>
            <consortium name="WormBaseParasite"/>
        </authorList>
    </citation>
    <scope>IDENTIFICATION</scope>
</reference>
<dbReference type="EMBL" id="UZAM01016258">
    <property type="protein sequence ID" value="VDP42474.1"/>
    <property type="molecule type" value="Genomic_DNA"/>
</dbReference>
<reference evidence="2 3" key="2">
    <citation type="submission" date="2018-11" db="EMBL/GenBank/DDBJ databases">
        <authorList>
            <consortium name="Pathogen Informatics"/>
        </authorList>
    </citation>
    <scope>NUCLEOTIDE SEQUENCE [LARGE SCALE GENOMIC DNA]</scope>
</reference>
<proteinExistence type="predicted"/>
<evidence type="ECO:0000256" key="1">
    <source>
        <dbReference type="SAM" id="MobiDB-lite"/>
    </source>
</evidence>
<accession>A0A183J778</accession>
<keyword evidence="3" id="KW-1185">Reference proteome</keyword>
<gene>
    <name evidence="2" type="ORF">SBAD_LOCUS11726</name>
</gene>
<dbReference type="Proteomes" id="UP000270296">
    <property type="component" value="Unassembled WGS sequence"/>
</dbReference>
<organism evidence="4">
    <name type="scientific">Soboliphyme baturini</name>
    <dbReference type="NCBI Taxonomy" id="241478"/>
    <lineage>
        <taxon>Eukaryota</taxon>
        <taxon>Metazoa</taxon>
        <taxon>Ecdysozoa</taxon>
        <taxon>Nematoda</taxon>
        <taxon>Enoplea</taxon>
        <taxon>Dorylaimia</taxon>
        <taxon>Dioctophymatida</taxon>
        <taxon>Dioctophymatoidea</taxon>
        <taxon>Soboliphymatidae</taxon>
        <taxon>Soboliphyme</taxon>
    </lineage>
</organism>
<dbReference type="WBParaSite" id="SBAD_0001211701-mRNA-1">
    <property type="protein sequence ID" value="SBAD_0001211701-mRNA-1"/>
    <property type="gene ID" value="SBAD_0001211701"/>
</dbReference>
<evidence type="ECO:0000313" key="2">
    <source>
        <dbReference type="EMBL" id="VDP42474.1"/>
    </source>
</evidence>
<feature type="region of interest" description="Disordered" evidence="1">
    <location>
        <begin position="64"/>
        <end position="85"/>
    </location>
</feature>
<protein>
    <submittedName>
        <fullName evidence="4">Secreted protein</fullName>
    </submittedName>
</protein>
<dbReference type="AlphaFoldDB" id="A0A183J778"/>
<evidence type="ECO:0000313" key="4">
    <source>
        <dbReference type="WBParaSite" id="SBAD_0001211701-mRNA-1"/>
    </source>
</evidence>
<name>A0A183J778_9BILA</name>
<evidence type="ECO:0000313" key="3">
    <source>
        <dbReference type="Proteomes" id="UP000270296"/>
    </source>
</evidence>
<sequence>MFRWLTQLRVHLASGTNGCHNGGAFIVSGTLAIISMNDEDGVRENRPPCEALVACQARFMRPQREANVDGKRKRCNKTKRPDNRS</sequence>